<accession>A0ABR0SUE6</accession>
<keyword evidence="3" id="KW-1185">Reference proteome</keyword>
<comment type="caution">
    <text evidence="2">The sequence shown here is derived from an EMBL/GenBank/DDBJ whole genome shotgun (WGS) entry which is preliminary data.</text>
</comment>
<proteinExistence type="predicted"/>
<sequence length="237" mass="26651">MNHISAETIASSIPFRFLVGPNQREFTMHSALVVHQSPVLDVLVNGKYTAADPVVGPELKSDTALEPPDSPPAASGLFGGAKKEPKTEPPSRILTKREAQWNEFKRSRSSTGLFGNFFGSFRNNLAYEDYTNVFLSHTQLYVFAECYSIATLMEVSLDQLHGTLTRFRLYKGRMNDIVTLIDYCYSHMVPEPLRKLVIGYAACKIDKLWISEEFQELVETHGELSRALIGSMLNRLD</sequence>
<feature type="compositionally biased region" description="Basic and acidic residues" evidence="1">
    <location>
        <begin position="81"/>
        <end position="94"/>
    </location>
</feature>
<dbReference type="EMBL" id="JAVFKD010000004">
    <property type="protein sequence ID" value="KAK5995644.1"/>
    <property type="molecule type" value="Genomic_DNA"/>
</dbReference>
<evidence type="ECO:0000313" key="3">
    <source>
        <dbReference type="Proteomes" id="UP001338125"/>
    </source>
</evidence>
<reference evidence="2 3" key="1">
    <citation type="submission" date="2024-01" db="EMBL/GenBank/DDBJ databases">
        <title>Complete genome of Cladobotryum mycophilum ATHUM6906.</title>
        <authorList>
            <person name="Christinaki A.C."/>
            <person name="Myridakis A.I."/>
            <person name="Kouvelis V.N."/>
        </authorList>
    </citation>
    <scope>NUCLEOTIDE SEQUENCE [LARGE SCALE GENOMIC DNA]</scope>
    <source>
        <strain evidence="2 3">ATHUM6906</strain>
    </source>
</reference>
<evidence type="ECO:0000256" key="1">
    <source>
        <dbReference type="SAM" id="MobiDB-lite"/>
    </source>
</evidence>
<dbReference type="Proteomes" id="UP001338125">
    <property type="component" value="Unassembled WGS sequence"/>
</dbReference>
<feature type="region of interest" description="Disordered" evidence="1">
    <location>
        <begin position="59"/>
        <end position="94"/>
    </location>
</feature>
<name>A0ABR0SUE6_9HYPO</name>
<evidence type="ECO:0008006" key="4">
    <source>
        <dbReference type="Google" id="ProtNLM"/>
    </source>
</evidence>
<evidence type="ECO:0000313" key="2">
    <source>
        <dbReference type="EMBL" id="KAK5995644.1"/>
    </source>
</evidence>
<gene>
    <name evidence="2" type="ORF">PT974_04059</name>
</gene>
<organism evidence="2 3">
    <name type="scientific">Cladobotryum mycophilum</name>
    <dbReference type="NCBI Taxonomy" id="491253"/>
    <lineage>
        <taxon>Eukaryota</taxon>
        <taxon>Fungi</taxon>
        <taxon>Dikarya</taxon>
        <taxon>Ascomycota</taxon>
        <taxon>Pezizomycotina</taxon>
        <taxon>Sordariomycetes</taxon>
        <taxon>Hypocreomycetidae</taxon>
        <taxon>Hypocreales</taxon>
        <taxon>Hypocreaceae</taxon>
        <taxon>Cladobotryum</taxon>
    </lineage>
</organism>
<protein>
    <recommendedName>
        <fullName evidence="4">BTB domain-containing protein</fullName>
    </recommendedName>
</protein>